<organism evidence="2 3">
    <name type="scientific">Gymnopilus junonius</name>
    <name type="common">Spectacular rustgill mushroom</name>
    <name type="synonym">Gymnopilus spectabilis subsp. junonius</name>
    <dbReference type="NCBI Taxonomy" id="109634"/>
    <lineage>
        <taxon>Eukaryota</taxon>
        <taxon>Fungi</taxon>
        <taxon>Dikarya</taxon>
        <taxon>Basidiomycota</taxon>
        <taxon>Agaricomycotina</taxon>
        <taxon>Agaricomycetes</taxon>
        <taxon>Agaricomycetidae</taxon>
        <taxon>Agaricales</taxon>
        <taxon>Agaricineae</taxon>
        <taxon>Hymenogastraceae</taxon>
        <taxon>Gymnopilus</taxon>
    </lineage>
</organism>
<dbReference type="EMBL" id="JADNYJ010000254">
    <property type="protein sequence ID" value="KAF8872841.1"/>
    <property type="molecule type" value="Genomic_DNA"/>
</dbReference>
<feature type="region of interest" description="Disordered" evidence="1">
    <location>
        <begin position="1"/>
        <end position="83"/>
    </location>
</feature>
<protein>
    <submittedName>
        <fullName evidence="2">Uncharacterized protein</fullName>
    </submittedName>
</protein>
<evidence type="ECO:0000256" key="1">
    <source>
        <dbReference type="SAM" id="MobiDB-lite"/>
    </source>
</evidence>
<dbReference type="AlphaFoldDB" id="A0A9P5N7P3"/>
<dbReference type="OrthoDB" id="3055857at2759"/>
<gene>
    <name evidence="2" type="ORF">CPB84DRAFT_1854274</name>
</gene>
<proteinExistence type="predicted"/>
<sequence>MVKATTTYSRRHRLKNKEDLQANVTTAGTSKYVTAGDEALHKTNASARPSAGGRKRTADPGLDSAQVVSNPRKKQKLTKETASARMSIQPFQTPFPTVQAQSQVFRLPSSKPQPSPEEHGSALLSPVPIRAANVPKSKIPKENQIRKSGNTSRCTETLKSIPSVGNSTVIPYSQLDWAHDKLTTREPFVSRASSPVEIADEDAVAVTQHRSRLMGPPPFPDARKRTSSSHGLRTALSDTFYNPNLPSNAGKSQSADTLPQKVDLTKVDA</sequence>
<reference evidence="2" key="1">
    <citation type="submission" date="2020-11" db="EMBL/GenBank/DDBJ databases">
        <authorList>
            <consortium name="DOE Joint Genome Institute"/>
            <person name="Ahrendt S."/>
            <person name="Riley R."/>
            <person name="Andreopoulos W."/>
            <person name="LaButti K."/>
            <person name="Pangilinan J."/>
            <person name="Ruiz-duenas F.J."/>
            <person name="Barrasa J.M."/>
            <person name="Sanchez-Garcia M."/>
            <person name="Camarero S."/>
            <person name="Miyauchi S."/>
            <person name="Serrano A."/>
            <person name="Linde D."/>
            <person name="Babiker R."/>
            <person name="Drula E."/>
            <person name="Ayuso-Fernandez I."/>
            <person name="Pacheco R."/>
            <person name="Padilla G."/>
            <person name="Ferreira P."/>
            <person name="Barriuso J."/>
            <person name="Kellner H."/>
            <person name="Castanera R."/>
            <person name="Alfaro M."/>
            <person name="Ramirez L."/>
            <person name="Pisabarro A.G."/>
            <person name="Kuo A."/>
            <person name="Tritt A."/>
            <person name="Lipzen A."/>
            <person name="He G."/>
            <person name="Yan M."/>
            <person name="Ng V."/>
            <person name="Cullen D."/>
            <person name="Martin F."/>
            <person name="Rosso M.-N."/>
            <person name="Henrissat B."/>
            <person name="Hibbett D."/>
            <person name="Martinez A.T."/>
            <person name="Grigoriev I.V."/>
        </authorList>
    </citation>
    <scope>NUCLEOTIDE SEQUENCE</scope>
    <source>
        <strain evidence="2">AH 44721</strain>
    </source>
</reference>
<feature type="compositionally biased region" description="Polar residues" evidence="1">
    <location>
        <begin position="22"/>
        <end position="32"/>
    </location>
</feature>
<dbReference type="Proteomes" id="UP000724874">
    <property type="component" value="Unassembled WGS sequence"/>
</dbReference>
<keyword evidence="3" id="KW-1185">Reference proteome</keyword>
<accession>A0A9P5N7P3</accession>
<feature type="compositionally biased region" description="Polar residues" evidence="1">
    <location>
        <begin position="228"/>
        <end position="257"/>
    </location>
</feature>
<evidence type="ECO:0000313" key="2">
    <source>
        <dbReference type="EMBL" id="KAF8872841.1"/>
    </source>
</evidence>
<name>A0A9P5N7P3_GYMJU</name>
<feature type="region of interest" description="Disordered" evidence="1">
    <location>
        <begin position="210"/>
        <end position="269"/>
    </location>
</feature>
<evidence type="ECO:0000313" key="3">
    <source>
        <dbReference type="Proteomes" id="UP000724874"/>
    </source>
</evidence>
<comment type="caution">
    <text evidence="2">The sequence shown here is derived from an EMBL/GenBank/DDBJ whole genome shotgun (WGS) entry which is preliminary data.</text>
</comment>